<dbReference type="AlphaFoldDB" id="A0A1A7C0U0"/>
<dbReference type="EMBL" id="LOCQ01000059">
    <property type="protein sequence ID" value="OBV37923.1"/>
    <property type="molecule type" value="Genomic_DNA"/>
</dbReference>
<evidence type="ECO:0000313" key="2">
    <source>
        <dbReference type="Proteomes" id="UP000092713"/>
    </source>
</evidence>
<comment type="caution">
    <text evidence="1">The sequence shown here is derived from an EMBL/GenBank/DDBJ whole genome shotgun (WGS) entry which is preliminary data.</text>
</comment>
<sequence>MLLSELLTRMTCGDLEGEELEAAVTAITGAPSQPLEDWVDSDAQAYALEIINQLGGYIASSDKIDELHEQIQEMFEEFPDFPYELLKDRERGVLPYYEWLDGELAQRAVDEGGYDLIQIEGSGTDNMDALIVYRRDTADIIQAAALMGVTIERPLAYFRGVQAQIDAHKHG</sequence>
<dbReference type="PATRIC" id="fig|1747903.4.peg.1455"/>
<dbReference type="Proteomes" id="UP000092713">
    <property type="component" value="Unassembled WGS sequence"/>
</dbReference>
<proteinExistence type="predicted"/>
<dbReference type="OrthoDB" id="1349918at2"/>
<dbReference type="RefSeq" id="WP_150127878.1">
    <property type="nucleotide sequence ID" value="NZ_LOCQ01000059.1"/>
</dbReference>
<organism evidence="1 2">
    <name type="scientific">Janthinobacterium psychrotolerans</name>
    <dbReference type="NCBI Taxonomy" id="1747903"/>
    <lineage>
        <taxon>Bacteria</taxon>
        <taxon>Pseudomonadati</taxon>
        <taxon>Pseudomonadota</taxon>
        <taxon>Betaproteobacteria</taxon>
        <taxon>Burkholderiales</taxon>
        <taxon>Oxalobacteraceae</taxon>
        <taxon>Janthinobacterium</taxon>
    </lineage>
</organism>
<protein>
    <submittedName>
        <fullName evidence="1">Uncharacterized protein</fullName>
    </submittedName>
</protein>
<gene>
    <name evidence="1" type="ORF">ASR47_1004198</name>
</gene>
<reference evidence="1 2" key="1">
    <citation type="submission" date="2016-04" db="EMBL/GenBank/DDBJ databases">
        <title>Draft genome sequence of Janthinobacterium psychrotolerans sp. nov., isolated from freshwater sediments in Denmark.</title>
        <authorList>
            <person name="Gong X."/>
            <person name="Skrivergaard S."/>
            <person name="Korsgaard B.S."/>
            <person name="Schreiber L."/>
            <person name="Marshall I.P."/>
            <person name="Finster K."/>
            <person name="Schramm A."/>
        </authorList>
    </citation>
    <scope>NUCLEOTIDE SEQUENCE [LARGE SCALE GENOMIC DNA]</scope>
    <source>
        <strain evidence="1 2">S3-2</strain>
    </source>
</reference>
<name>A0A1A7C0U0_9BURK</name>
<evidence type="ECO:0000313" key="1">
    <source>
        <dbReference type="EMBL" id="OBV37923.1"/>
    </source>
</evidence>
<keyword evidence="2" id="KW-1185">Reference proteome</keyword>
<accession>A0A1A7C0U0</accession>
<dbReference type="STRING" id="1747903.ASR47_1004198"/>